<comment type="similarity">
    <text evidence="10 11">Belongs to the TonB-dependent receptor family.</text>
</comment>
<dbReference type="PANTHER" id="PTHR30069">
    <property type="entry name" value="TONB-DEPENDENT OUTER MEMBRANE RECEPTOR"/>
    <property type="match status" value="1"/>
</dbReference>
<protein>
    <submittedName>
        <fullName evidence="14">TonB-dependent receptor</fullName>
    </submittedName>
</protein>
<keyword evidence="9 10" id="KW-0998">Cell outer membrane</keyword>
<name>A0A975GDK6_9BACT</name>
<evidence type="ECO:0000313" key="15">
    <source>
        <dbReference type="Proteomes" id="UP000671852"/>
    </source>
</evidence>
<keyword evidence="5" id="KW-0732">Signal</keyword>
<dbReference type="SUPFAM" id="SSF56935">
    <property type="entry name" value="Porins"/>
    <property type="match status" value="1"/>
</dbReference>
<keyword evidence="4 10" id="KW-0812">Transmembrane</keyword>
<dbReference type="InterPro" id="IPR012910">
    <property type="entry name" value="Plug_dom"/>
</dbReference>
<evidence type="ECO:0000256" key="2">
    <source>
        <dbReference type="ARBA" id="ARBA00022448"/>
    </source>
</evidence>
<dbReference type="GO" id="GO:0009279">
    <property type="term" value="C:cell outer membrane"/>
    <property type="evidence" value="ECO:0007669"/>
    <property type="project" value="UniProtKB-SubCell"/>
</dbReference>
<feature type="domain" description="TonB-dependent receptor plug" evidence="13">
    <location>
        <begin position="50"/>
        <end position="158"/>
    </location>
</feature>
<dbReference type="PANTHER" id="PTHR30069:SF29">
    <property type="entry name" value="HEMOGLOBIN AND HEMOGLOBIN-HAPTOGLOBIN-BINDING PROTEIN 1-RELATED"/>
    <property type="match status" value="1"/>
</dbReference>
<dbReference type="EMBL" id="CP046072">
    <property type="protein sequence ID" value="QSZ42414.1"/>
    <property type="molecule type" value="Genomic_DNA"/>
</dbReference>
<keyword evidence="6 11" id="KW-0798">TonB box</keyword>
<evidence type="ECO:0000256" key="4">
    <source>
        <dbReference type="ARBA" id="ARBA00022692"/>
    </source>
</evidence>
<organism evidence="14 15">
    <name type="scientific">Sulfurimonas aquatica</name>
    <dbReference type="NCBI Taxonomy" id="2672570"/>
    <lineage>
        <taxon>Bacteria</taxon>
        <taxon>Pseudomonadati</taxon>
        <taxon>Campylobacterota</taxon>
        <taxon>Epsilonproteobacteria</taxon>
        <taxon>Campylobacterales</taxon>
        <taxon>Sulfurimonadaceae</taxon>
        <taxon>Sulfurimonas</taxon>
    </lineage>
</organism>
<keyword evidence="15" id="KW-1185">Reference proteome</keyword>
<evidence type="ECO:0000259" key="13">
    <source>
        <dbReference type="Pfam" id="PF07715"/>
    </source>
</evidence>
<evidence type="ECO:0000256" key="1">
    <source>
        <dbReference type="ARBA" id="ARBA00004571"/>
    </source>
</evidence>
<dbReference type="InterPro" id="IPR037066">
    <property type="entry name" value="Plug_dom_sf"/>
</dbReference>
<comment type="subcellular location">
    <subcellularLocation>
        <location evidence="1 10">Cell outer membrane</location>
        <topology evidence="1 10">Multi-pass membrane protein</topology>
    </subcellularLocation>
</comment>
<dbReference type="GO" id="GO:0044718">
    <property type="term" value="P:siderophore transmembrane transport"/>
    <property type="evidence" value="ECO:0007669"/>
    <property type="project" value="TreeGrafter"/>
</dbReference>
<dbReference type="PROSITE" id="PS52016">
    <property type="entry name" value="TONB_DEPENDENT_REC_3"/>
    <property type="match status" value="1"/>
</dbReference>
<sequence>MKKNLLLTLLASSVLVANQQDDLEMLSLEELMNVPITTVSKRQESQHLAAGVVTIISASEIKQFGARHLRDVLDRVVGVQVLGSHQDPHSKTSMRGFNSSHHEGHTLILLNGRPVRQATDGGLNSDFYLGFPLNVIDHIEVVRGPGSVIHGTNAVAGVVNIITKNAKEAISETRVDLGYGSFNRTQAQLSTLIGGEDYSINIGANYITSDGDTVSGIQDELGNIGDYKSGQESKNILISGEYKQLTFDIMYMSNQLESASSVFQLPSKEIDLKRTYIDLGYTQNLYSGWDLEVHYTHQNDSAEWTIIEALGDNRSDGSSHLVEAILRGNISSNLNILIGALHAENTSEFQFKFPGATKTSLPKTTITNTAAYVQTDYMLSSKQKIIAGVQVNKPNDIEADFSFRAGFIQGIGDDTWLKLLYSEAYRSPTIVETSLNAPALMGNPLLDPEKVYTYDLQLLHNTDKTSLALTLYHSQLENQIVRWDHDNNSTTPLTQKNEGYTTFNGVEFEGRYQVSKKLNLTGNFSYQENETDSGVKQSTYAPNYMAKIGATYSGINATNLSVFNSLVGPSSNLGEVIGDTSININPEAKAYNLLTANIMLDTGTLLSIGKPKQSTLSIYLDNLLDEKVYSADLNFRSANNTIPAHWGRGIYANFTYKFQ</sequence>
<accession>A0A975GDK6</accession>
<dbReference type="KEGG" id="saqt:GJV85_09940"/>
<dbReference type="Pfam" id="PF07715">
    <property type="entry name" value="Plug"/>
    <property type="match status" value="1"/>
</dbReference>
<dbReference type="InterPro" id="IPR000531">
    <property type="entry name" value="Beta-barrel_TonB"/>
</dbReference>
<feature type="domain" description="TonB-dependent receptor-like beta-barrel" evidence="12">
    <location>
        <begin position="269"/>
        <end position="623"/>
    </location>
</feature>
<dbReference type="RefSeq" id="WP_207561229.1">
    <property type="nucleotide sequence ID" value="NZ_CP046072.1"/>
</dbReference>
<keyword evidence="3 10" id="KW-1134">Transmembrane beta strand</keyword>
<dbReference type="Pfam" id="PF00593">
    <property type="entry name" value="TonB_dep_Rec_b-barrel"/>
    <property type="match status" value="1"/>
</dbReference>
<dbReference type="AlphaFoldDB" id="A0A975GDK6"/>
<evidence type="ECO:0000256" key="10">
    <source>
        <dbReference type="PROSITE-ProRule" id="PRU01360"/>
    </source>
</evidence>
<dbReference type="GO" id="GO:0015344">
    <property type="term" value="F:siderophore uptake transmembrane transporter activity"/>
    <property type="evidence" value="ECO:0007669"/>
    <property type="project" value="TreeGrafter"/>
</dbReference>
<dbReference type="InterPro" id="IPR036942">
    <property type="entry name" value="Beta-barrel_TonB_sf"/>
</dbReference>
<evidence type="ECO:0000256" key="5">
    <source>
        <dbReference type="ARBA" id="ARBA00022729"/>
    </source>
</evidence>
<evidence type="ECO:0000256" key="8">
    <source>
        <dbReference type="ARBA" id="ARBA00023170"/>
    </source>
</evidence>
<evidence type="ECO:0000256" key="9">
    <source>
        <dbReference type="ARBA" id="ARBA00023237"/>
    </source>
</evidence>
<evidence type="ECO:0000256" key="3">
    <source>
        <dbReference type="ARBA" id="ARBA00022452"/>
    </source>
</evidence>
<keyword evidence="2 10" id="KW-0813">Transport</keyword>
<dbReference type="Proteomes" id="UP000671852">
    <property type="component" value="Chromosome"/>
</dbReference>
<evidence type="ECO:0000256" key="7">
    <source>
        <dbReference type="ARBA" id="ARBA00023136"/>
    </source>
</evidence>
<evidence type="ECO:0000256" key="11">
    <source>
        <dbReference type="RuleBase" id="RU003357"/>
    </source>
</evidence>
<gene>
    <name evidence="14" type="ORF">GJV85_09940</name>
</gene>
<keyword evidence="7 10" id="KW-0472">Membrane</keyword>
<reference evidence="14" key="2">
    <citation type="submission" date="2021-04" db="EMBL/GenBank/DDBJ databases">
        <title>Isolation and characterization of a novel species of the genus Sulfurimonas.</title>
        <authorList>
            <person name="Fukui M."/>
        </authorList>
    </citation>
    <scope>NUCLEOTIDE SEQUENCE</scope>
    <source>
        <strain evidence="14">H1576</strain>
    </source>
</reference>
<evidence type="ECO:0000313" key="14">
    <source>
        <dbReference type="EMBL" id="QSZ42414.1"/>
    </source>
</evidence>
<keyword evidence="8 14" id="KW-0675">Receptor</keyword>
<proteinExistence type="inferred from homology"/>
<dbReference type="InterPro" id="IPR039426">
    <property type="entry name" value="TonB-dep_rcpt-like"/>
</dbReference>
<dbReference type="Gene3D" id="2.40.170.20">
    <property type="entry name" value="TonB-dependent receptor, beta-barrel domain"/>
    <property type="match status" value="1"/>
</dbReference>
<reference evidence="14" key="1">
    <citation type="submission" date="2019-11" db="EMBL/GenBank/DDBJ databases">
        <authorList>
            <person name="Kojima H."/>
        </authorList>
    </citation>
    <scope>NUCLEOTIDE SEQUENCE</scope>
    <source>
        <strain evidence="14">H1576</strain>
    </source>
</reference>
<evidence type="ECO:0000259" key="12">
    <source>
        <dbReference type="Pfam" id="PF00593"/>
    </source>
</evidence>
<dbReference type="Gene3D" id="2.170.130.10">
    <property type="entry name" value="TonB-dependent receptor, plug domain"/>
    <property type="match status" value="1"/>
</dbReference>
<evidence type="ECO:0000256" key="6">
    <source>
        <dbReference type="ARBA" id="ARBA00023077"/>
    </source>
</evidence>